<dbReference type="Proteomes" id="UP001396334">
    <property type="component" value="Unassembled WGS sequence"/>
</dbReference>
<dbReference type="Gene3D" id="3.30.420.10">
    <property type="entry name" value="Ribonuclease H-like superfamily/Ribonuclease H"/>
    <property type="match status" value="1"/>
</dbReference>
<proteinExistence type="predicted"/>
<dbReference type="PANTHER" id="PTHR34023">
    <property type="entry name" value="RNASE H DOMAIN-CONTAINING PROTEIN"/>
    <property type="match status" value="1"/>
</dbReference>
<dbReference type="InterPro" id="IPR012337">
    <property type="entry name" value="RNaseH-like_sf"/>
</dbReference>
<gene>
    <name evidence="2" type="ORF">V6N11_068632</name>
</gene>
<evidence type="ECO:0000313" key="2">
    <source>
        <dbReference type="EMBL" id="KAK8985374.1"/>
    </source>
</evidence>
<dbReference type="InterPro" id="IPR036397">
    <property type="entry name" value="RNaseH_sf"/>
</dbReference>
<dbReference type="CDD" id="cd06222">
    <property type="entry name" value="RNase_H_like"/>
    <property type="match status" value="1"/>
</dbReference>
<sequence length="132" mass="14719">MLICAWSRGFCKVIIETDCLEVIRILQRTSHSLLSPGLVASILRLTEHGWNLVIRHVLRGGNTFADRLSTWGRIHSWEVVTLAQPPSSLSVLVSMDKESGLRDSLLPLDWLVDANAACFNLRTDLGGRFLHG</sequence>
<dbReference type="SUPFAM" id="SSF53098">
    <property type="entry name" value="Ribonuclease H-like"/>
    <property type="match status" value="1"/>
</dbReference>
<protein>
    <recommendedName>
        <fullName evidence="1">RNase H type-1 domain-containing protein</fullName>
    </recommendedName>
</protein>
<dbReference type="Pfam" id="PF13456">
    <property type="entry name" value="RVT_3"/>
    <property type="match status" value="1"/>
</dbReference>
<reference evidence="2 3" key="1">
    <citation type="journal article" date="2024" name="G3 (Bethesda)">
        <title>Genome assembly of Hibiscus sabdariffa L. provides insights into metabolisms of medicinal natural products.</title>
        <authorList>
            <person name="Kim T."/>
        </authorList>
    </citation>
    <scope>NUCLEOTIDE SEQUENCE [LARGE SCALE GENOMIC DNA]</scope>
    <source>
        <strain evidence="2">TK-2024</strain>
        <tissue evidence="2">Old leaves</tissue>
    </source>
</reference>
<dbReference type="EMBL" id="JBBPBN010000069">
    <property type="protein sequence ID" value="KAK8985374.1"/>
    <property type="molecule type" value="Genomic_DNA"/>
</dbReference>
<name>A0ABR2PAA0_9ROSI</name>
<evidence type="ECO:0000313" key="3">
    <source>
        <dbReference type="Proteomes" id="UP001396334"/>
    </source>
</evidence>
<comment type="caution">
    <text evidence="2">The sequence shown here is derived from an EMBL/GenBank/DDBJ whole genome shotgun (WGS) entry which is preliminary data.</text>
</comment>
<organism evidence="2 3">
    <name type="scientific">Hibiscus sabdariffa</name>
    <name type="common">roselle</name>
    <dbReference type="NCBI Taxonomy" id="183260"/>
    <lineage>
        <taxon>Eukaryota</taxon>
        <taxon>Viridiplantae</taxon>
        <taxon>Streptophyta</taxon>
        <taxon>Embryophyta</taxon>
        <taxon>Tracheophyta</taxon>
        <taxon>Spermatophyta</taxon>
        <taxon>Magnoliopsida</taxon>
        <taxon>eudicotyledons</taxon>
        <taxon>Gunneridae</taxon>
        <taxon>Pentapetalae</taxon>
        <taxon>rosids</taxon>
        <taxon>malvids</taxon>
        <taxon>Malvales</taxon>
        <taxon>Malvaceae</taxon>
        <taxon>Malvoideae</taxon>
        <taxon>Hibiscus</taxon>
    </lineage>
</organism>
<feature type="domain" description="RNase H type-1" evidence="1">
    <location>
        <begin position="2"/>
        <end position="71"/>
    </location>
</feature>
<evidence type="ECO:0000259" key="1">
    <source>
        <dbReference type="Pfam" id="PF13456"/>
    </source>
</evidence>
<dbReference type="PANTHER" id="PTHR34023:SF4">
    <property type="entry name" value="RNASE H TYPE-1 DOMAIN-CONTAINING PROTEIN"/>
    <property type="match status" value="1"/>
</dbReference>
<dbReference type="InterPro" id="IPR044730">
    <property type="entry name" value="RNase_H-like_dom_plant"/>
</dbReference>
<accession>A0ABR2PAA0</accession>
<keyword evidence="3" id="KW-1185">Reference proteome</keyword>
<dbReference type="InterPro" id="IPR002156">
    <property type="entry name" value="RNaseH_domain"/>
</dbReference>